<evidence type="ECO:0000259" key="1">
    <source>
        <dbReference type="Pfam" id="PF00586"/>
    </source>
</evidence>
<feature type="non-terminal residue" evidence="2">
    <location>
        <position position="1"/>
    </location>
</feature>
<dbReference type="Pfam" id="PF00586">
    <property type="entry name" value="AIRS"/>
    <property type="match status" value="1"/>
</dbReference>
<proteinExistence type="predicted"/>
<dbReference type="EMBL" id="LAZR01002170">
    <property type="protein sequence ID" value="KKN33523.1"/>
    <property type="molecule type" value="Genomic_DNA"/>
</dbReference>
<dbReference type="Gene3D" id="3.30.1330.10">
    <property type="entry name" value="PurM-like, N-terminal domain"/>
    <property type="match status" value="1"/>
</dbReference>
<dbReference type="GO" id="GO:0009228">
    <property type="term" value="P:thiamine biosynthetic process"/>
    <property type="evidence" value="ECO:0007669"/>
    <property type="project" value="InterPro"/>
</dbReference>
<dbReference type="InterPro" id="IPR036921">
    <property type="entry name" value="PurM-like_N_sf"/>
</dbReference>
<feature type="domain" description="PurM-like N-terminal" evidence="1">
    <location>
        <begin position="10"/>
        <end position="110"/>
    </location>
</feature>
<dbReference type="InterPro" id="IPR006283">
    <property type="entry name" value="ThiL-like"/>
</dbReference>
<dbReference type="GO" id="GO:0009030">
    <property type="term" value="F:thiamine-phosphate kinase activity"/>
    <property type="evidence" value="ECO:0007669"/>
    <property type="project" value="InterPro"/>
</dbReference>
<dbReference type="CDD" id="cd02194">
    <property type="entry name" value="ThiL"/>
    <property type="match status" value="1"/>
</dbReference>
<dbReference type="SUPFAM" id="SSF56042">
    <property type="entry name" value="PurM C-terminal domain-like"/>
    <property type="match status" value="1"/>
</dbReference>
<comment type="caution">
    <text evidence="2">The sequence shown here is derived from an EMBL/GenBank/DDBJ whole genome shotgun (WGS) entry which is preliminary data.</text>
</comment>
<dbReference type="PIRSF" id="PIRSF005303">
    <property type="entry name" value="Thiam_monoph_kin"/>
    <property type="match status" value="1"/>
</dbReference>
<accession>A0A0F9SWB8</accession>
<reference evidence="2" key="1">
    <citation type="journal article" date="2015" name="Nature">
        <title>Complex archaea that bridge the gap between prokaryotes and eukaryotes.</title>
        <authorList>
            <person name="Spang A."/>
            <person name="Saw J.H."/>
            <person name="Jorgensen S.L."/>
            <person name="Zaremba-Niedzwiedzka K."/>
            <person name="Martijn J."/>
            <person name="Lind A.E."/>
            <person name="van Eijk R."/>
            <person name="Schleper C."/>
            <person name="Guy L."/>
            <person name="Ettema T.J."/>
        </authorList>
    </citation>
    <scope>NUCLEOTIDE SEQUENCE</scope>
</reference>
<organism evidence="2">
    <name type="scientific">marine sediment metagenome</name>
    <dbReference type="NCBI Taxonomy" id="412755"/>
    <lineage>
        <taxon>unclassified sequences</taxon>
        <taxon>metagenomes</taxon>
        <taxon>ecological metagenomes</taxon>
    </lineage>
</organism>
<evidence type="ECO:0000313" key="2">
    <source>
        <dbReference type="EMBL" id="KKN33523.1"/>
    </source>
</evidence>
<dbReference type="Gene3D" id="3.90.650.10">
    <property type="entry name" value="PurM-like C-terminal domain"/>
    <property type="match status" value="1"/>
</dbReference>
<gene>
    <name evidence="2" type="ORF">LCGC14_0802790</name>
</gene>
<sequence>CFFNLKEENSDHIMVLNSDMLVSTTDVPPQMSFYQIGRKSVIINVSDLIVKSVRPKGIIMSLGLPRLFRKTNFIDLMSGIIDCCIEFDLDYIGGDINETKELIINPTVFGFKHSSGILYRKGIKSGDILVSNKKFGLTGVGFDILLNKKRDYRYFENYKRSIKSVLEPEISEVEAFILSEKKITVSSIDSSDGLSKSLNDLLLSNPNLGFEIFFNEDLIDSEAFQYSEDYNVPLEDIVLDGGEEYIQLFVINPKYFSEVKKEIQARGGQLFKIGKVISEEKIYILKDGKVSVLKNYGFEHFRK</sequence>
<dbReference type="PANTHER" id="PTHR30270">
    <property type="entry name" value="THIAMINE-MONOPHOSPHATE KINASE"/>
    <property type="match status" value="1"/>
</dbReference>
<protein>
    <recommendedName>
        <fullName evidence="1">PurM-like N-terminal domain-containing protein</fullName>
    </recommendedName>
</protein>
<dbReference type="PANTHER" id="PTHR30270:SF0">
    <property type="entry name" value="THIAMINE-MONOPHOSPHATE KINASE"/>
    <property type="match status" value="1"/>
</dbReference>
<dbReference type="SUPFAM" id="SSF55326">
    <property type="entry name" value="PurM N-terminal domain-like"/>
    <property type="match status" value="1"/>
</dbReference>
<dbReference type="InterPro" id="IPR036676">
    <property type="entry name" value="PurM-like_C_sf"/>
</dbReference>
<name>A0A0F9SWB8_9ZZZZ</name>
<dbReference type="InterPro" id="IPR016188">
    <property type="entry name" value="PurM-like_N"/>
</dbReference>
<dbReference type="AlphaFoldDB" id="A0A0F9SWB8"/>